<protein>
    <submittedName>
        <fullName evidence="1">Uncharacterized protein</fullName>
    </submittedName>
</protein>
<gene>
    <name evidence="1" type="ORF">ACFSX9_03890</name>
</gene>
<name>A0ABW5Z5W9_9FLAO</name>
<comment type="caution">
    <text evidence="1">The sequence shown here is derived from an EMBL/GenBank/DDBJ whole genome shotgun (WGS) entry which is preliminary data.</text>
</comment>
<dbReference type="RefSeq" id="WP_379804669.1">
    <property type="nucleotide sequence ID" value="NZ_JBHUOL010000007.1"/>
</dbReference>
<feature type="non-terminal residue" evidence="1">
    <location>
        <position position="1"/>
    </location>
</feature>
<accession>A0ABW5Z5W9</accession>
<dbReference type="EMBL" id="JBHUOL010000007">
    <property type="protein sequence ID" value="MFD2907871.1"/>
    <property type="molecule type" value="Genomic_DNA"/>
</dbReference>
<proteinExistence type="predicted"/>
<dbReference type="Proteomes" id="UP001597549">
    <property type="component" value="Unassembled WGS sequence"/>
</dbReference>
<reference evidence="2" key="1">
    <citation type="journal article" date="2019" name="Int. J. Syst. Evol. Microbiol.">
        <title>The Global Catalogue of Microorganisms (GCM) 10K type strain sequencing project: providing services to taxonomists for standard genome sequencing and annotation.</title>
        <authorList>
            <consortium name="The Broad Institute Genomics Platform"/>
            <consortium name="The Broad Institute Genome Sequencing Center for Infectious Disease"/>
            <person name="Wu L."/>
            <person name="Ma J."/>
        </authorList>
    </citation>
    <scope>NUCLEOTIDE SEQUENCE [LARGE SCALE GENOMIC DNA]</scope>
    <source>
        <strain evidence="2">KCTC 52644</strain>
    </source>
</reference>
<evidence type="ECO:0000313" key="1">
    <source>
        <dbReference type="EMBL" id="MFD2907871.1"/>
    </source>
</evidence>
<keyword evidence="2" id="KW-1185">Reference proteome</keyword>
<evidence type="ECO:0000313" key="2">
    <source>
        <dbReference type="Proteomes" id="UP001597549"/>
    </source>
</evidence>
<sequence length="100" mass="11505">ENDTIIIGLQEIIPIELEAKDKSGKWKPIEEKYRHSCGTGIGYIYLAPENVVLTSVFVYDGDYKTKLRIKLGKSYSNEFYGKINHNQFESKYNANGNLKR</sequence>
<organism evidence="1 2">
    <name type="scientific">Flavobacterium ardleyense</name>
    <dbReference type="NCBI Taxonomy" id="2038737"/>
    <lineage>
        <taxon>Bacteria</taxon>
        <taxon>Pseudomonadati</taxon>
        <taxon>Bacteroidota</taxon>
        <taxon>Flavobacteriia</taxon>
        <taxon>Flavobacteriales</taxon>
        <taxon>Flavobacteriaceae</taxon>
        <taxon>Flavobacterium</taxon>
    </lineage>
</organism>